<evidence type="ECO:0000313" key="3">
    <source>
        <dbReference type="Proteomes" id="UP001276659"/>
    </source>
</evidence>
<keyword evidence="1" id="KW-0472">Membrane</keyword>
<gene>
    <name evidence="2" type="ORF">OEA41_009680</name>
</gene>
<protein>
    <submittedName>
        <fullName evidence="2">Uncharacterized protein</fullName>
    </submittedName>
</protein>
<organism evidence="2 3">
    <name type="scientific">Lepraria neglecta</name>
    <dbReference type="NCBI Taxonomy" id="209136"/>
    <lineage>
        <taxon>Eukaryota</taxon>
        <taxon>Fungi</taxon>
        <taxon>Dikarya</taxon>
        <taxon>Ascomycota</taxon>
        <taxon>Pezizomycotina</taxon>
        <taxon>Lecanoromycetes</taxon>
        <taxon>OSLEUM clade</taxon>
        <taxon>Lecanoromycetidae</taxon>
        <taxon>Lecanorales</taxon>
        <taxon>Lecanorineae</taxon>
        <taxon>Stereocaulaceae</taxon>
        <taxon>Lepraria</taxon>
    </lineage>
</organism>
<proteinExistence type="predicted"/>
<sequence length="86" mass="9160">MQNSVFKGTVYNGFISGDVLTQFKKQNKPPGYLAQLILTIIGPIIAIIGIFLPVLFPVFAAVEGGAIAAEEEINQLAATVAARIKE</sequence>
<name>A0AAE0DKF6_9LECA</name>
<reference evidence="2" key="1">
    <citation type="submission" date="2022-11" db="EMBL/GenBank/DDBJ databases">
        <title>Chromosomal genome sequence assembly and mating type (MAT) locus characterization of the leprose asexual lichenized fungus Lepraria neglecta (Nyl.) Erichsen.</title>
        <authorList>
            <person name="Allen J.L."/>
            <person name="Pfeffer B."/>
        </authorList>
    </citation>
    <scope>NUCLEOTIDE SEQUENCE</scope>
    <source>
        <strain evidence="2">Allen 5258</strain>
    </source>
</reference>
<keyword evidence="1" id="KW-1133">Transmembrane helix</keyword>
<feature type="transmembrane region" description="Helical" evidence="1">
    <location>
        <begin position="32"/>
        <end position="56"/>
    </location>
</feature>
<accession>A0AAE0DKF6</accession>
<evidence type="ECO:0000313" key="2">
    <source>
        <dbReference type="EMBL" id="KAK3170293.1"/>
    </source>
</evidence>
<evidence type="ECO:0000256" key="1">
    <source>
        <dbReference type="SAM" id="Phobius"/>
    </source>
</evidence>
<keyword evidence="3" id="KW-1185">Reference proteome</keyword>
<keyword evidence="1" id="KW-0812">Transmembrane</keyword>
<dbReference type="EMBL" id="JASNWA010000009">
    <property type="protein sequence ID" value="KAK3170293.1"/>
    <property type="molecule type" value="Genomic_DNA"/>
</dbReference>
<dbReference type="AlphaFoldDB" id="A0AAE0DKF6"/>
<dbReference type="Proteomes" id="UP001276659">
    <property type="component" value="Unassembled WGS sequence"/>
</dbReference>
<comment type="caution">
    <text evidence="2">The sequence shown here is derived from an EMBL/GenBank/DDBJ whole genome shotgun (WGS) entry which is preliminary data.</text>
</comment>